<evidence type="ECO:0000313" key="3">
    <source>
        <dbReference type="Proteomes" id="UP000735302"/>
    </source>
</evidence>
<feature type="region of interest" description="Disordered" evidence="1">
    <location>
        <begin position="1"/>
        <end position="47"/>
    </location>
</feature>
<dbReference type="EMBL" id="BLXT01001203">
    <property type="protein sequence ID" value="GFN83566.1"/>
    <property type="molecule type" value="Genomic_DNA"/>
</dbReference>
<sequence>MEEEEEEEIESDQGQLKESLISRSTQEAEVRGAGLAEEPSTSNSGRMVEIELVEESSEVKDYYIKDLIESPGVVDSQMTQQKKASRRTERIRKSRTYLIEGNHVCRSAFLFILW</sequence>
<evidence type="ECO:0000313" key="2">
    <source>
        <dbReference type="EMBL" id="GFN83566.1"/>
    </source>
</evidence>
<reference evidence="2 3" key="1">
    <citation type="journal article" date="2021" name="Elife">
        <title>Chloroplast acquisition without the gene transfer in kleptoplastic sea slugs, Plakobranchus ocellatus.</title>
        <authorList>
            <person name="Maeda T."/>
            <person name="Takahashi S."/>
            <person name="Yoshida T."/>
            <person name="Shimamura S."/>
            <person name="Takaki Y."/>
            <person name="Nagai Y."/>
            <person name="Toyoda A."/>
            <person name="Suzuki Y."/>
            <person name="Arimoto A."/>
            <person name="Ishii H."/>
            <person name="Satoh N."/>
            <person name="Nishiyama T."/>
            <person name="Hasebe M."/>
            <person name="Maruyama T."/>
            <person name="Minagawa J."/>
            <person name="Obokata J."/>
            <person name="Shigenobu S."/>
        </authorList>
    </citation>
    <scope>NUCLEOTIDE SEQUENCE [LARGE SCALE GENOMIC DNA]</scope>
</reference>
<organism evidence="2 3">
    <name type="scientific">Plakobranchus ocellatus</name>
    <dbReference type="NCBI Taxonomy" id="259542"/>
    <lineage>
        <taxon>Eukaryota</taxon>
        <taxon>Metazoa</taxon>
        <taxon>Spiralia</taxon>
        <taxon>Lophotrochozoa</taxon>
        <taxon>Mollusca</taxon>
        <taxon>Gastropoda</taxon>
        <taxon>Heterobranchia</taxon>
        <taxon>Euthyneura</taxon>
        <taxon>Panpulmonata</taxon>
        <taxon>Sacoglossa</taxon>
        <taxon>Placobranchoidea</taxon>
        <taxon>Plakobranchidae</taxon>
        <taxon>Plakobranchus</taxon>
    </lineage>
</organism>
<protein>
    <submittedName>
        <fullName evidence="2">Uncharacterized protein</fullName>
    </submittedName>
</protein>
<dbReference type="AlphaFoldDB" id="A0AAV3YKY1"/>
<gene>
    <name evidence="2" type="ORF">PoB_001007200</name>
</gene>
<dbReference type="Proteomes" id="UP000735302">
    <property type="component" value="Unassembled WGS sequence"/>
</dbReference>
<comment type="caution">
    <text evidence="2">The sequence shown here is derived from an EMBL/GenBank/DDBJ whole genome shotgun (WGS) entry which is preliminary data.</text>
</comment>
<evidence type="ECO:0000256" key="1">
    <source>
        <dbReference type="SAM" id="MobiDB-lite"/>
    </source>
</evidence>
<keyword evidence="3" id="KW-1185">Reference proteome</keyword>
<feature type="compositionally biased region" description="Polar residues" evidence="1">
    <location>
        <begin position="12"/>
        <end position="27"/>
    </location>
</feature>
<name>A0AAV3YKY1_9GAST</name>
<proteinExistence type="predicted"/>
<feature type="compositionally biased region" description="Acidic residues" evidence="1">
    <location>
        <begin position="1"/>
        <end position="11"/>
    </location>
</feature>
<accession>A0AAV3YKY1</accession>